<dbReference type="InterPro" id="IPR036736">
    <property type="entry name" value="ACP-like_sf"/>
</dbReference>
<dbReference type="PROSITE" id="PS50075">
    <property type="entry name" value="CARRIER"/>
    <property type="match status" value="1"/>
</dbReference>
<reference evidence="2 3" key="1">
    <citation type="journal article" date="2016" name="Antonie Van Leeuwenhoek">
        <title>Nocardia donostiensis sp. nov., isolated from human respiratory specimens.</title>
        <authorList>
            <person name="Ercibengoa M."/>
            <person name="Bell M."/>
            <person name="Marimon J.M."/>
            <person name="Humrighouse B."/>
            <person name="Klenk H.P."/>
            <person name="Potter G."/>
            <person name="Perez-Trallero E."/>
        </authorList>
    </citation>
    <scope>NUCLEOTIDE SEQUENCE [LARGE SCALE GENOMIC DNA]</scope>
    <source>
        <strain evidence="2 3">X1655</strain>
    </source>
</reference>
<dbReference type="EMBL" id="MUMY01000009">
    <property type="protein sequence ID" value="ONM48547.1"/>
    <property type="molecule type" value="Genomic_DNA"/>
</dbReference>
<dbReference type="Proteomes" id="UP000188836">
    <property type="component" value="Unassembled WGS sequence"/>
</dbReference>
<dbReference type="STRING" id="1538463.B0T36_04715"/>
<evidence type="ECO:0000313" key="2">
    <source>
        <dbReference type="EMBL" id="ONM48547.1"/>
    </source>
</evidence>
<proteinExistence type="predicted"/>
<evidence type="ECO:0000313" key="3">
    <source>
        <dbReference type="Proteomes" id="UP000188836"/>
    </source>
</evidence>
<name>A0A1W0B1L3_9NOCA</name>
<dbReference type="AlphaFoldDB" id="A0A1W0B1L3"/>
<accession>A0A1W0B1L3</accession>
<protein>
    <recommendedName>
        <fullName evidence="1">Carrier domain-containing protein</fullName>
    </recommendedName>
</protein>
<sequence>MDLSKTSAPPELVEQLRVYFSALTATPLRPDDDIFELGLVNSLRALEIVAHVERTFGLEVDVDDLELDNFRTAARVAAFVTKKQVVADR</sequence>
<dbReference type="SUPFAM" id="SSF47336">
    <property type="entry name" value="ACP-like"/>
    <property type="match status" value="1"/>
</dbReference>
<dbReference type="OrthoDB" id="677810at2"/>
<comment type="caution">
    <text evidence="2">The sequence shown here is derived from an EMBL/GenBank/DDBJ whole genome shotgun (WGS) entry which is preliminary data.</text>
</comment>
<feature type="domain" description="Carrier" evidence="1">
    <location>
        <begin position="7"/>
        <end position="84"/>
    </location>
</feature>
<organism evidence="2 3">
    <name type="scientific">Nocardia donostiensis</name>
    <dbReference type="NCBI Taxonomy" id="1538463"/>
    <lineage>
        <taxon>Bacteria</taxon>
        <taxon>Bacillati</taxon>
        <taxon>Actinomycetota</taxon>
        <taxon>Actinomycetes</taxon>
        <taxon>Mycobacteriales</taxon>
        <taxon>Nocardiaceae</taxon>
        <taxon>Nocardia</taxon>
    </lineage>
</organism>
<dbReference type="InterPro" id="IPR009081">
    <property type="entry name" value="PP-bd_ACP"/>
</dbReference>
<dbReference type="Pfam" id="PF00550">
    <property type="entry name" value="PP-binding"/>
    <property type="match status" value="1"/>
</dbReference>
<keyword evidence="3" id="KW-1185">Reference proteome</keyword>
<dbReference type="Gene3D" id="1.10.1200.10">
    <property type="entry name" value="ACP-like"/>
    <property type="match status" value="1"/>
</dbReference>
<gene>
    <name evidence="2" type="ORF">B0T46_12485</name>
</gene>
<evidence type="ECO:0000259" key="1">
    <source>
        <dbReference type="PROSITE" id="PS50075"/>
    </source>
</evidence>